<dbReference type="EMBL" id="JASJQH010007651">
    <property type="protein sequence ID" value="KAK9703314.1"/>
    <property type="molecule type" value="Genomic_DNA"/>
</dbReference>
<evidence type="ECO:0000313" key="5">
    <source>
        <dbReference type="EMBL" id="KAK9703314.1"/>
    </source>
</evidence>
<keyword evidence="6" id="KW-1185">Reference proteome</keyword>
<dbReference type="InterPro" id="IPR045851">
    <property type="entry name" value="AMP-bd_C_sf"/>
</dbReference>
<dbReference type="PANTHER" id="PTHR24096">
    <property type="entry name" value="LONG-CHAIN-FATTY-ACID--COA LIGASE"/>
    <property type="match status" value="1"/>
</dbReference>
<dbReference type="Proteomes" id="UP001479436">
    <property type="component" value="Unassembled WGS sequence"/>
</dbReference>
<dbReference type="Gene3D" id="3.30.300.30">
    <property type="match status" value="1"/>
</dbReference>
<dbReference type="InterPro" id="IPR025110">
    <property type="entry name" value="AMP-bd_C"/>
</dbReference>
<proteinExistence type="inferred from homology"/>
<dbReference type="Pfam" id="PF13193">
    <property type="entry name" value="AMP-binding_C"/>
    <property type="match status" value="1"/>
</dbReference>
<dbReference type="SUPFAM" id="SSF56801">
    <property type="entry name" value="Acetyl-CoA synthetase-like"/>
    <property type="match status" value="1"/>
</dbReference>
<feature type="domain" description="AMP-binding enzyme C-terminal" evidence="4">
    <location>
        <begin position="319"/>
        <end position="399"/>
    </location>
</feature>
<dbReference type="Gene3D" id="3.40.50.12780">
    <property type="entry name" value="N-terminal domain of ligase-like"/>
    <property type="match status" value="1"/>
</dbReference>
<comment type="similarity">
    <text evidence="1">Belongs to the ATP-dependent AMP-binding enzyme family.</text>
</comment>
<comment type="caution">
    <text evidence="5">The sequence shown here is derived from an EMBL/GenBank/DDBJ whole genome shotgun (WGS) entry which is preliminary data.</text>
</comment>
<evidence type="ECO:0000256" key="2">
    <source>
        <dbReference type="ARBA" id="ARBA00022598"/>
    </source>
</evidence>
<evidence type="ECO:0000259" key="3">
    <source>
        <dbReference type="Pfam" id="PF00501"/>
    </source>
</evidence>
<sequence length="418" mass="46702">MPKIIVTESHRLPEIRRALEISQIQTCHIYVFDSDEETRTISELEFDDSFKRPPVSPLDIAYICFSSGTSGLPKGVQLTHRNIVSNVAQQLGPFEHPEKPDVYIGVLPFYHIFGLNCLLHMLLKLNATLVVMAKFEFVSFLRVIEEYKVTIARIAPPIAVLLSKRPEVSEFNLSSLRALRCGAAPLGPGICADIARKLPHCDMKQGYGLTEAAPVVTYMSDSSVIMGSIGYLLPNQTAKIKSPSGESLGINLEGELWVKGPNVMHGYYNNSEATAEAVDSDGFLHTGDVAKFDEFGNLFITDRLKEMIKYNGYQVAPAELEALLLTHPQVSDVGVIGVRCPKRLTEIPKAYIVLKPGYTPTNKTRQAILEFVVEKVAHYKQIRGGIEFVEYIPKSTSGKLLRREMRQWEKQKHARSKL</sequence>
<dbReference type="PROSITE" id="PS00455">
    <property type="entry name" value="AMP_BINDING"/>
    <property type="match status" value="1"/>
</dbReference>
<evidence type="ECO:0000256" key="1">
    <source>
        <dbReference type="ARBA" id="ARBA00006432"/>
    </source>
</evidence>
<gene>
    <name evidence="5" type="ORF">K7432_010813</name>
</gene>
<reference evidence="5 6" key="1">
    <citation type="submission" date="2023-04" db="EMBL/GenBank/DDBJ databases">
        <title>Genome of Basidiobolus ranarum AG-B5.</title>
        <authorList>
            <person name="Stajich J.E."/>
            <person name="Carter-House D."/>
            <person name="Gryganskyi A."/>
        </authorList>
    </citation>
    <scope>NUCLEOTIDE SEQUENCE [LARGE SCALE GENOMIC DNA]</scope>
    <source>
        <strain evidence="5 6">AG-B5</strain>
    </source>
</reference>
<organism evidence="5 6">
    <name type="scientific">Basidiobolus ranarum</name>
    <dbReference type="NCBI Taxonomy" id="34480"/>
    <lineage>
        <taxon>Eukaryota</taxon>
        <taxon>Fungi</taxon>
        <taxon>Fungi incertae sedis</taxon>
        <taxon>Zoopagomycota</taxon>
        <taxon>Entomophthoromycotina</taxon>
        <taxon>Basidiobolomycetes</taxon>
        <taxon>Basidiobolales</taxon>
        <taxon>Basidiobolaceae</taxon>
        <taxon>Basidiobolus</taxon>
    </lineage>
</organism>
<dbReference type="PANTHER" id="PTHR24096:SF149">
    <property type="entry name" value="AMP-BINDING DOMAIN-CONTAINING PROTEIN-RELATED"/>
    <property type="match status" value="1"/>
</dbReference>
<dbReference type="Pfam" id="PF00501">
    <property type="entry name" value="AMP-binding"/>
    <property type="match status" value="1"/>
</dbReference>
<evidence type="ECO:0000313" key="6">
    <source>
        <dbReference type="Proteomes" id="UP001479436"/>
    </source>
</evidence>
<accession>A0ABR2VUV3</accession>
<name>A0ABR2VUV3_9FUNG</name>
<evidence type="ECO:0008006" key="7">
    <source>
        <dbReference type="Google" id="ProtNLM"/>
    </source>
</evidence>
<dbReference type="InterPro" id="IPR042099">
    <property type="entry name" value="ANL_N_sf"/>
</dbReference>
<dbReference type="InterPro" id="IPR020845">
    <property type="entry name" value="AMP-binding_CS"/>
</dbReference>
<feature type="domain" description="AMP-dependent synthetase/ligase" evidence="3">
    <location>
        <begin position="3"/>
        <end position="268"/>
    </location>
</feature>
<evidence type="ECO:0000259" key="4">
    <source>
        <dbReference type="Pfam" id="PF13193"/>
    </source>
</evidence>
<keyword evidence="2" id="KW-0436">Ligase</keyword>
<protein>
    <recommendedName>
        <fullName evidence="7">4-coumarate--CoA ligase</fullName>
    </recommendedName>
</protein>
<dbReference type="InterPro" id="IPR000873">
    <property type="entry name" value="AMP-dep_synth/lig_dom"/>
</dbReference>